<evidence type="ECO:0000256" key="1">
    <source>
        <dbReference type="ARBA" id="ARBA00009362"/>
    </source>
</evidence>
<dbReference type="EMBL" id="GHBP01006437">
    <property type="protein sequence ID" value="NDJ94084.1"/>
    <property type="molecule type" value="Transcribed_RNA"/>
</dbReference>
<comment type="similarity">
    <text evidence="1 4">Belongs to the eukaryotic ribosomal protein eL20 family.</text>
</comment>
<dbReference type="InterPro" id="IPR028877">
    <property type="entry name" value="Ribosomal_eL20"/>
</dbReference>
<dbReference type="Gene3D" id="3.10.20.10">
    <property type="match status" value="2"/>
</dbReference>
<dbReference type="GO" id="GO:0003735">
    <property type="term" value="F:structural constituent of ribosome"/>
    <property type="evidence" value="ECO:0007669"/>
    <property type="project" value="InterPro"/>
</dbReference>
<protein>
    <recommendedName>
        <fullName evidence="4">60S ribosomal protein L18a</fullName>
    </recommendedName>
</protein>
<evidence type="ECO:0000259" key="5">
    <source>
        <dbReference type="Pfam" id="PF01775"/>
    </source>
</evidence>
<evidence type="ECO:0000256" key="2">
    <source>
        <dbReference type="ARBA" id="ARBA00022980"/>
    </source>
</evidence>
<sequence length="177" mass="20663">MSDQCGVLKEFKVIGRMLPTEKLTRPPIYKMSIFAKNEVAAKSKFWYFLRKLKRIKKTKGEVLDLKEVYAKKPKTVKNVGIWLRMDTRTKTLNMYREYRDTSINGAVNRCYSDVAGKHRARSSNVQIIQASIVPASQCKKKNITQFHDSHIKFPIFHRVTKNRKRNLFARNRPSTAV</sequence>
<dbReference type="InterPro" id="IPR021138">
    <property type="entry name" value="Ribosomal_eL20_eukaryotes"/>
</dbReference>
<dbReference type="Pfam" id="PF01775">
    <property type="entry name" value="Ribosomal_L18A"/>
    <property type="match status" value="1"/>
</dbReference>
<evidence type="ECO:0000256" key="4">
    <source>
        <dbReference type="PIRNR" id="PIRNR002190"/>
    </source>
</evidence>
<feature type="domain" description="Large ribosomal subunit protein eL20" evidence="5">
    <location>
        <begin position="8"/>
        <end position="129"/>
    </location>
</feature>
<organism evidence="6">
    <name type="scientific">Henneguya salminicola</name>
    <name type="common">Myxosporean</name>
    <dbReference type="NCBI Taxonomy" id="69463"/>
    <lineage>
        <taxon>Eukaryota</taxon>
        <taxon>Metazoa</taxon>
        <taxon>Cnidaria</taxon>
        <taxon>Myxozoa</taxon>
        <taxon>Myxosporea</taxon>
        <taxon>Bivalvulida</taxon>
        <taxon>Platysporina</taxon>
        <taxon>Myxobolidae</taxon>
        <taxon>Henneguya</taxon>
    </lineage>
</organism>
<dbReference type="SUPFAM" id="SSF160374">
    <property type="entry name" value="RplX-like"/>
    <property type="match status" value="1"/>
</dbReference>
<keyword evidence="3 4" id="KW-0687">Ribonucleoprotein</keyword>
<dbReference type="AlphaFoldDB" id="A0A6G3MJC5"/>
<dbReference type="PIRSF" id="PIRSF002190">
    <property type="entry name" value="Ribosomal_L18a"/>
    <property type="match status" value="1"/>
</dbReference>
<dbReference type="GO" id="GO:0005840">
    <property type="term" value="C:ribosome"/>
    <property type="evidence" value="ECO:0007669"/>
    <property type="project" value="UniProtKB-KW"/>
</dbReference>
<proteinExistence type="inferred from homology"/>
<dbReference type="HAMAP" id="MF_00273">
    <property type="entry name" value="Ribosomal_eL20"/>
    <property type="match status" value="1"/>
</dbReference>
<keyword evidence="2 4" id="KW-0689">Ribosomal protein</keyword>
<dbReference type="FunFam" id="3.10.20.10:FF:000002">
    <property type="entry name" value="60S ribosomal protein L18a"/>
    <property type="match status" value="1"/>
</dbReference>
<dbReference type="InterPro" id="IPR023573">
    <property type="entry name" value="Ribosomal_eL20_dom"/>
</dbReference>
<name>A0A6G3MJC5_HENSL</name>
<dbReference type="GO" id="GO:0006412">
    <property type="term" value="P:translation"/>
    <property type="evidence" value="ECO:0007669"/>
    <property type="project" value="InterPro"/>
</dbReference>
<reference evidence="6" key="1">
    <citation type="submission" date="2018-11" db="EMBL/GenBank/DDBJ databases">
        <title>Henneguya salminicola genome and transcriptome.</title>
        <authorList>
            <person name="Yahalomi D."/>
            <person name="Atkinson S.D."/>
            <person name="Neuhof M."/>
            <person name="Chang E.S."/>
            <person name="Philippe H."/>
            <person name="Cartwright P."/>
            <person name="Bartholomew J.L."/>
            <person name="Huchon D."/>
        </authorList>
    </citation>
    <scope>NUCLEOTIDE SEQUENCE</scope>
    <source>
        <strain evidence="6">Hz1</strain>
        <tissue evidence="6">Whole</tissue>
    </source>
</reference>
<evidence type="ECO:0000313" key="6">
    <source>
        <dbReference type="EMBL" id="NDJ94084.1"/>
    </source>
</evidence>
<dbReference type="GO" id="GO:1990904">
    <property type="term" value="C:ribonucleoprotein complex"/>
    <property type="evidence" value="ECO:0007669"/>
    <property type="project" value="UniProtKB-KW"/>
</dbReference>
<evidence type="ECO:0000256" key="3">
    <source>
        <dbReference type="ARBA" id="ARBA00023274"/>
    </source>
</evidence>
<dbReference type="PANTHER" id="PTHR10052">
    <property type="entry name" value="60S RIBOSOMAL PROTEIN L18A"/>
    <property type="match status" value="1"/>
</dbReference>
<dbReference type="FunFam" id="3.10.20.10:FF:000001">
    <property type="entry name" value="60S ribosomal protein L18a"/>
    <property type="match status" value="1"/>
</dbReference>
<accession>A0A6G3MJC5</accession>